<dbReference type="AlphaFoldDB" id="A0A024TQ98"/>
<dbReference type="EMBL" id="KI913980">
    <property type="protein sequence ID" value="ETV95507.1"/>
    <property type="molecule type" value="Genomic_DNA"/>
</dbReference>
<dbReference type="GeneID" id="20088025"/>
<organism evidence="1">
    <name type="scientific">Aphanomyces invadans</name>
    <dbReference type="NCBI Taxonomy" id="157072"/>
    <lineage>
        <taxon>Eukaryota</taxon>
        <taxon>Sar</taxon>
        <taxon>Stramenopiles</taxon>
        <taxon>Oomycota</taxon>
        <taxon>Saprolegniomycetes</taxon>
        <taxon>Saprolegniales</taxon>
        <taxon>Verrucalvaceae</taxon>
        <taxon>Aphanomyces</taxon>
    </lineage>
</organism>
<protein>
    <submittedName>
        <fullName evidence="1">Uncharacterized protein</fullName>
    </submittedName>
</protein>
<dbReference type="VEuPathDB" id="FungiDB:H310_10975"/>
<evidence type="ECO:0000313" key="1">
    <source>
        <dbReference type="EMBL" id="ETV95507.1"/>
    </source>
</evidence>
<proteinExistence type="predicted"/>
<sequence>MRAAGKEHLERSTLTTFAEFSRGIGSKSTVLEDVDTGNYDMPNPSETLPFRTSNRGGVGFACRILDTLIANVPLPTPTCQTNPNNPSYRVAAPNGQHPFPVACAGFGEAAITSPHISTPPPEASNGGGPRVPSYTNCILFHSVMNVEAWWLQVDAGVVCP</sequence>
<gene>
    <name evidence="1" type="ORF">H310_10975</name>
</gene>
<dbReference type="RefSeq" id="XP_008875700.1">
    <property type="nucleotide sequence ID" value="XM_008877478.1"/>
</dbReference>
<accession>A0A024TQ98</accession>
<reference evidence="1" key="1">
    <citation type="submission" date="2013-12" db="EMBL/GenBank/DDBJ databases">
        <title>The Genome Sequence of Aphanomyces invadans NJM9701.</title>
        <authorList>
            <consortium name="The Broad Institute Genomics Platform"/>
            <person name="Russ C."/>
            <person name="Tyler B."/>
            <person name="van West P."/>
            <person name="Dieguez-Uribeondo J."/>
            <person name="Young S.K."/>
            <person name="Zeng Q."/>
            <person name="Gargeya S."/>
            <person name="Fitzgerald M."/>
            <person name="Abouelleil A."/>
            <person name="Alvarado L."/>
            <person name="Chapman S.B."/>
            <person name="Gainer-Dewar J."/>
            <person name="Goldberg J."/>
            <person name="Griggs A."/>
            <person name="Gujja S."/>
            <person name="Hansen M."/>
            <person name="Howarth C."/>
            <person name="Imamovic A."/>
            <person name="Ireland A."/>
            <person name="Larimer J."/>
            <person name="McCowan C."/>
            <person name="Murphy C."/>
            <person name="Pearson M."/>
            <person name="Poon T.W."/>
            <person name="Priest M."/>
            <person name="Roberts A."/>
            <person name="Saif S."/>
            <person name="Shea T."/>
            <person name="Sykes S."/>
            <person name="Wortman J."/>
            <person name="Nusbaum C."/>
            <person name="Birren B."/>
        </authorList>
    </citation>
    <scope>NUCLEOTIDE SEQUENCE [LARGE SCALE GENOMIC DNA]</scope>
    <source>
        <strain evidence="1">NJM9701</strain>
    </source>
</reference>
<name>A0A024TQ98_9STRA</name>